<dbReference type="SUPFAM" id="SSF47413">
    <property type="entry name" value="lambda repressor-like DNA-binding domains"/>
    <property type="match status" value="1"/>
</dbReference>
<dbReference type="InterPro" id="IPR001387">
    <property type="entry name" value="Cro/C1-type_HTH"/>
</dbReference>
<organism evidence="3">
    <name type="scientific">marine sediment metagenome</name>
    <dbReference type="NCBI Taxonomy" id="412755"/>
    <lineage>
        <taxon>unclassified sequences</taxon>
        <taxon>metagenomes</taxon>
        <taxon>ecological metagenomes</taxon>
    </lineage>
</organism>
<comment type="caution">
    <text evidence="3">The sequence shown here is derived from an EMBL/GenBank/DDBJ whole genome shotgun (WGS) entry which is preliminary data.</text>
</comment>
<gene>
    <name evidence="3" type="ORF">LCGC14_1289620</name>
</gene>
<feature type="domain" description="HTH cro/C1-type" evidence="2">
    <location>
        <begin position="23"/>
        <end position="78"/>
    </location>
</feature>
<feature type="region of interest" description="Disordered" evidence="1">
    <location>
        <begin position="1"/>
        <end position="21"/>
    </location>
</feature>
<reference evidence="3" key="1">
    <citation type="journal article" date="2015" name="Nature">
        <title>Complex archaea that bridge the gap between prokaryotes and eukaryotes.</title>
        <authorList>
            <person name="Spang A."/>
            <person name="Saw J.H."/>
            <person name="Jorgensen S.L."/>
            <person name="Zaremba-Niedzwiedzka K."/>
            <person name="Martijn J."/>
            <person name="Lind A.E."/>
            <person name="van Eijk R."/>
            <person name="Schleper C."/>
            <person name="Guy L."/>
            <person name="Ettema T.J."/>
        </authorList>
    </citation>
    <scope>NUCLEOTIDE SEQUENCE</scope>
</reference>
<protein>
    <recommendedName>
        <fullName evidence="2">HTH cro/C1-type domain-containing protein</fullName>
    </recommendedName>
</protein>
<dbReference type="CDD" id="cd00093">
    <property type="entry name" value="HTH_XRE"/>
    <property type="match status" value="1"/>
</dbReference>
<sequence>MVIRPIKTDAPSTPAEVFPPGEFIDDELTERGCTRADLAQAMGESMEYLDELCAGSKPITIGPARKLAAYFGTSVELWMRLSIAYRRQS</sequence>
<evidence type="ECO:0000313" key="3">
    <source>
        <dbReference type="EMBL" id="KKM85375.1"/>
    </source>
</evidence>
<dbReference type="Gene3D" id="1.10.260.40">
    <property type="entry name" value="lambda repressor-like DNA-binding domains"/>
    <property type="match status" value="1"/>
</dbReference>
<evidence type="ECO:0000256" key="1">
    <source>
        <dbReference type="SAM" id="MobiDB-lite"/>
    </source>
</evidence>
<dbReference type="SMART" id="SM00530">
    <property type="entry name" value="HTH_XRE"/>
    <property type="match status" value="1"/>
</dbReference>
<proteinExistence type="predicted"/>
<dbReference type="EMBL" id="LAZR01007422">
    <property type="protein sequence ID" value="KKM85375.1"/>
    <property type="molecule type" value="Genomic_DNA"/>
</dbReference>
<accession>A0A0F9N9F9</accession>
<evidence type="ECO:0000259" key="2">
    <source>
        <dbReference type="SMART" id="SM00530"/>
    </source>
</evidence>
<dbReference type="InterPro" id="IPR010982">
    <property type="entry name" value="Lambda_DNA-bd_dom_sf"/>
</dbReference>
<dbReference type="Pfam" id="PF01381">
    <property type="entry name" value="HTH_3"/>
    <property type="match status" value="1"/>
</dbReference>
<name>A0A0F9N9F9_9ZZZZ</name>
<dbReference type="AlphaFoldDB" id="A0A0F9N9F9"/>
<dbReference type="GO" id="GO:0003677">
    <property type="term" value="F:DNA binding"/>
    <property type="evidence" value="ECO:0007669"/>
    <property type="project" value="InterPro"/>
</dbReference>